<keyword evidence="3" id="KW-1185">Reference proteome</keyword>
<name>A0A699Y890_HAELA</name>
<accession>A0A699Y890</accession>
<sequence>MVPTPVLEVAESFTPLVPGSQGYSTGQAPLPGRQQCCAQYQLATKLGSPAVEGGGAHERGREPEATVRSLAA</sequence>
<organism evidence="2 3">
    <name type="scientific">Haematococcus lacustris</name>
    <name type="common">Green alga</name>
    <name type="synonym">Haematococcus pluvialis</name>
    <dbReference type="NCBI Taxonomy" id="44745"/>
    <lineage>
        <taxon>Eukaryota</taxon>
        <taxon>Viridiplantae</taxon>
        <taxon>Chlorophyta</taxon>
        <taxon>core chlorophytes</taxon>
        <taxon>Chlorophyceae</taxon>
        <taxon>CS clade</taxon>
        <taxon>Chlamydomonadales</taxon>
        <taxon>Haematococcaceae</taxon>
        <taxon>Haematococcus</taxon>
    </lineage>
</organism>
<proteinExistence type="predicted"/>
<gene>
    <name evidence="2" type="ORF">HaLaN_01020</name>
</gene>
<reference evidence="2 3" key="1">
    <citation type="submission" date="2020-02" db="EMBL/GenBank/DDBJ databases">
        <title>Draft genome sequence of Haematococcus lacustris strain NIES-144.</title>
        <authorList>
            <person name="Morimoto D."/>
            <person name="Nakagawa S."/>
            <person name="Yoshida T."/>
            <person name="Sawayama S."/>
        </authorList>
    </citation>
    <scope>NUCLEOTIDE SEQUENCE [LARGE SCALE GENOMIC DNA]</scope>
    <source>
        <strain evidence="2 3">NIES-144</strain>
    </source>
</reference>
<feature type="compositionally biased region" description="Basic and acidic residues" evidence="1">
    <location>
        <begin position="55"/>
        <end position="65"/>
    </location>
</feature>
<evidence type="ECO:0000256" key="1">
    <source>
        <dbReference type="SAM" id="MobiDB-lite"/>
    </source>
</evidence>
<dbReference type="Proteomes" id="UP000485058">
    <property type="component" value="Unassembled WGS sequence"/>
</dbReference>
<dbReference type="EMBL" id="BLLF01000036">
    <property type="protein sequence ID" value="GFH06397.1"/>
    <property type="molecule type" value="Genomic_DNA"/>
</dbReference>
<evidence type="ECO:0000313" key="2">
    <source>
        <dbReference type="EMBL" id="GFH06397.1"/>
    </source>
</evidence>
<feature type="region of interest" description="Disordered" evidence="1">
    <location>
        <begin position="49"/>
        <end position="72"/>
    </location>
</feature>
<evidence type="ECO:0000313" key="3">
    <source>
        <dbReference type="Proteomes" id="UP000485058"/>
    </source>
</evidence>
<dbReference type="AlphaFoldDB" id="A0A699Y890"/>
<comment type="caution">
    <text evidence="2">The sequence shown here is derived from an EMBL/GenBank/DDBJ whole genome shotgun (WGS) entry which is preliminary data.</text>
</comment>
<protein>
    <submittedName>
        <fullName evidence="2">Uncharacterized protein</fullName>
    </submittedName>
</protein>